<protein>
    <submittedName>
        <fullName evidence="1">Uncharacterized protein</fullName>
    </submittedName>
</protein>
<proteinExistence type="predicted"/>
<dbReference type="Ensembl" id="ENSCPRT00005000599.1">
    <property type="protein sequence ID" value="ENSCPRP00005000503.1"/>
    <property type="gene ID" value="ENSCPRG00005000416.1"/>
</dbReference>
<dbReference type="AlphaFoldDB" id="A0A7M4DVP9"/>
<reference evidence="1" key="2">
    <citation type="submission" date="2025-09" db="UniProtKB">
        <authorList>
            <consortium name="Ensembl"/>
        </authorList>
    </citation>
    <scope>IDENTIFICATION</scope>
</reference>
<evidence type="ECO:0000313" key="2">
    <source>
        <dbReference type="Proteomes" id="UP000594220"/>
    </source>
</evidence>
<organism evidence="1 2">
    <name type="scientific">Crocodylus porosus</name>
    <name type="common">Saltwater crocodile</name>
    <name type="synonym">Estuarine crocodile</name>
    <dbReference type="NCBI Taxonomy" id="8502"/>
    <lineage>
        <taxon>Eukaryota</taxon>
        <taxon>Metazoa</taxon>
        <taxon>Chordata</taxon>
        <taxon>Craniata</taxon>
        <taxon>Vertebrata</taxon>
        <taxon>Euteleostomi</taxon>
        <taxon>Archelosauria</taxon>
        <taxon>Archosauria</taxon>
        <taxon>Crocodylia</taxon>
        <taxon>Longirostres</taxon>
        <taxon>Crocodylidae</taxon>
        <taxon>Crocodylus</taxon>
    </lineage>
</organism>
<accession>A0A7M4DVP9</accession>
<dbReference type="InterPro" id="IPR036179">
    <property type="entry name" value="Ig-like_dom_sf"/>
</dbReference>
<evidence type="ECO:0000313" key="1">
    <source>
        <dbReference type="Ensembl" id="ENSCPRP00005000503.1"/>
    </source>
</evidence>
<sequence length="116" mass="12751">MLIFTLCYRSLFSRAGVQMHGSGVGEVVSTPLCKTSGFTFCSDSINQLHHVPGKWLNLTTYDNEEVKGLFSISREDCCSTMHLDVSSLTEEDRQTGRYMCVTVAASAVLTEVGRSC</sequence>
<name>A0A7M4DVP9_CROPO</name>
<dbReference type="Gene3D" id="2.60.40.10">
    <property type="entry name" value="Immunoglobulins"/>
    <property type="match status" value="1"/>
</dbReference>
<dbReference type="SUPFAM" id="SSF48726">
    <property type="entry name" value="Immunoglobulin"/>
    <property type="match status" value="1"/>
</dbReference>
<keyword evidence="2" id="KW-1185">Reference proteome</keyword>
<dbReference type="Proteomes" id="UP000594220">
    <property type="component" value="Unplaced"/>
</dbReference>
<reference evidence="1" key="1">
    <citation type="submission" date="2025-08" db="UniProtKB">
        <authorList>
            <consortium name="Ensembl"/>
        </authorList>
    </citation>
    <scope>IDENTIFICATION</scope>
</reference>
<dbReference type="InterPro" id="IPR013783">
    <property type="entry name" value="Ig-like_fold"/>
</dbReference>